<dbReference type="RefSeq" id="XP_001585061.1">
    <property type="nucleotide sequence ID" value="XM_001585011.1"/>
</dbReference>
<dbReference type="VEuPathDB" id="FungiDB:sscle_11g085950"/>
<gene>
    <name evidence="1" type="ORF">sscle_11g085950</name>
</gene>
<accession>A0A1D9QFX0</accession>
<dbReference type="KEGG" id="ssl:SS1G_13921"/>
<name>A0A1D9QFX0_SCLS1</name>
<protein>
    <submittedName>
        <fullName evidence="1">Uncharacterized protein</fullName>
    </submittedName>
</protein>
<dbReference type="AlphaFoldDB" id="A0A1D9QFX0"/>
<evidence type="ECO:0000313" key="1">
    <source>
        <dbReference type="EMBL" id="APA13825.1"/>
    </source>
</evidence>
<reference evidence="2" key="1">
    <citation type="journal article" date="2017" name="Genome Biol. Evol.">
        <title>The complete genome sequence of the phytopathogenic fungus Sclerotinia sclerotiorum reveals insights into the genome architecture of broad host range pathogens.</title>
        <authorList>
            <person name="Derbyshire M."/>
            <person name="Denton-Giles M."/>
            <person name="Hegedus D."/>
            <person name="Seifbarghy S."/>
            <person name="Rollins J."/>
            <person name="van Kan J."/>
            <person name="Seidl M.F."/>
            <person name="Faino L."/>
            <person name="Mbengue M."/>
            <person name="Navaud O."/>
            <person name="Raffaele S."/>
            <person name="Hammond-Kosack K."/>
            <person name="Heard S."/>
            <person name="Oliver R."/>
        </authorList>
    </citation>
    <scope>NUCLEOTIDE SEQUENCE [LARGE SCALE GENOMIC DNA]</scope>
    <source>
        <strain evidence="2">ATCC 18683 / 1980 / Ss-1</strain>
    </source>
</reference>
<dbReference type="EMBL" id="CP017824">
    <property type="protein sequence ID" value="APA13825.1"/>
    <property type="molecule type" value="Genomic_DNA"/>
</dbReference>
<evidence type="ECO:0000313" key="2">
    <source>
        <dbReference type="Proteomes" id="UP000177798"/>
    </source>
</evidence>
<proteinExistence type="predicted"/>
<dbReference type="Proteomes" id="UP000177798">
    <property type="component" value="Chromosome 11"/>
</dbReference>
<organism evidence="1 2">
    <name type="scientific">Sclerotinia sclerotiorum (strain ATCC 18683 / 1980 / Ss-1)</name>
    <name type="common">White mold</name>
    <name type="synonym">Whetzelinia sclerotiorum</name>
    <dbReference type="NCBI Taxonomy" id="665079"/>
    <lineage>
        <taxon>Eukaryota</taxon>
        <taxon>Fungi</taxon>
        <taxon>Dikarya</taxon>
        <taxon>Ascomycota</taxon>
        <taxon>Pezizomycotina</taxon>
        <taxon>Leotiomycetes</taxon>
        <taxon>Helotiales</taxon>
        <taxon>Sclerotiniaceae</taxon>
        <taxon>Sclerotinia</taxon>
    </lineage>
</organism>
<sequence>MDSHESFDEYDIRSGFGGGEGLVGCEGVRGTDECIYAEENEDGFEDVGEEAEGFAECYGGGVVCVVSLMYVWLVGGSGRIEIVTLLTSTGFDAG</sequence>